<organism evidence="2">
    <name type="scientific">Rhodopseudomonas palustris (strain BisB18)</name>
    <dbReference type="NCBI Taxonomy" id="316056"/>
    <lineage>
        <taxon>Bacteria</taxon>
        <taxon>Pseudomonadati</taxon>
        <taxon>Pseudomonadota</taxon>
        <taxon>Alphaproteobacteria</taxon>
        <taxon>Hyphomicrobiales</taxon>
        <taxon>Nitrobacteraceae</taxon>
        <taxon>Rhodopseudomonas</taxon>
    </lineage>
</organism>
<dbReference type="AlphaFoldDB" id="Q21A40"/>
<evidence type="ECO:0000313" key="2">
    <source>
        <dbReference type="EMBL" id="ABD86746.1"/>
    </source>
</evidence>
<feature type="compositionally biased region" description="Basic residues" evidence="1">
    <location>
        <begin position="1"/>
        <end position="10"/>
    </location>
</feature>
<dbReference type="OrthoDB" id="5765492at2"/>
<sequence length="238" mass="26535">MAASRKSKHPKPADKPRPKTREQKDAEKQALAMWALLGAGGAGYGRKLKPEIEKAEREALIKAGLIESRPRENRALWLTVTDRGWDWAERHLGDPLPEKNYSGAFVLQAWLTRLKTYLQARDLRLADVLAASAVPDPGGSAEADEAPAPADPAELREKIRNAYLAVAGGFNRRALLKDLRAKLPEIDRATLDDALKQMQREQQASLMQLDNRIDVTDADRDAAIQIGNEPRHIVWIEN</sequence>
<dbReference type="HOGENOM" id="CLU_077370_0_0_5"/>
<feature type="region of interest" description="Disordered" evidence="1">
    <location>
        <begin position="1"/>
        <end position="27"/>
    </location>
</feature>
<name>Q21A40_RHOPB</name>
<dbReference type="STRING" id="316056.RPC_1183"/>
<protein>
    <submittedName>
        <fullName evidence="2">Uncharacterized protein</fullName>
    </submittedName>
</protein>
<accession>Q21A40</accession>
<proteinExistence type="predicted"/>
<dbReference type="EMBL" id="CP000301">
    <property type="protein sequence ID" value="ABD86746.1"/>
    <property type="molecule type" value="Genomic_DNA"/>
</dbReference>
<dbReference type="KEGG" id="rpc:RPC_1183"/>
<gene>
    <name evidence="2" type="ordered locus">RPC_1183</name>
</gene>
<dbReference type="eggNOG" id="ENOG502ZYJM">
    <property type="taxonomic scope" value="Bacteria"/>
</dbReference>
<feature type="compositionally biased region" description="Basic and acidic residues" evidence="1">
    <location>
        <begin position="11"/>
        <end position="27"/>
    </location>
</feature>
<evidence type="ECO:0000256" key="1">
    <source>
        <dbReference type="SAM" id="MobiDB-lite"/>
    </source>
</evidence>
<reference evidence="2" key="1">
    <citation type="submission" date="2006-03" db="EMBL/GenBank/DDBJ databases">
        <title>Complete sequence of Rhodopseudomonas palustris BisB18.</title>
        <authorList>
            <consortium name="US DOE Joint Genome Institute"/>
            <person name="Copeland A."/>
            <person name="Lucas S."/>
            <person name="Lapidus A."/>
            <person name="Barry K."/>
            <person name="Detter J.C."/>
            <person name="Glavina del Rio T."/>
            <person name="Hammon N."/>
            <person name="Israni S."/>
            <person name="Dalin E."/>
            <person name="Tice H."/>
            <person name="Pitluck S."/>
            <person name="Chain P."/>
            <person name="Malfatti S."/>
            <person name="Shin M."/>
            <person name="Vergez L."/>
            <person name="Schmutz J."/>
            <person name="Larimer F."/>
            <person name="Land M."/>
            <person name="Hauser L."/>
            <person name="Pelletier D.A."/>
            <person name="Kyrpides N."/>
            <person name="Anderson I."/>
            <person name="Oda Y."/>
            <person name="Harwood C.S."/>
            <person name="Richardson P."/>
        </authorList>
    </citation>
    <scope>NUCLEOTIDE SEQUENCE [LARGE SCALE GENOMIC DNA]</scope>
    <source>
        <strain evidence="2">BisB18</strain>
    </source>
</reference>
<dbReference type="RefSeq" id="WP_011471651.1">
    <property type="nucleotide sequence ID" value="NC_007925.1"/>
</dbReference>